<feature type="domain" description="Copper acquisition factor BIM1-like" evidence="9">
    <location>
        <begin position="37"/>
        <end position="172"/>
    </location>
</feature>
<evidence type="ECO:0000256" key="1">
    <source>
        <dbReference type="ARBA" id="ARBA00004609"/>
    </source>
</evidence>
<evidence type="ECO:0000313" key="10">
    <source>
        <dbReference type="EMBL" id="CED84282.1"/>
    </source>
</evidence>
<feature type="transmembrane region" description="Helical" evidence="8">
    <location>
        <begin position="216"/>
        <end position="241"/>
    </location>
</feature>
<evidence type="ECO:0000256" key="6">
    <source>
        <dbReference type="ARBA" id="ARBA00023180"/>
    </source>
</evidence>
<name>A0A0F7SPV2_PHARH</name>
<sequence length="279" mass="29691">MLFNKRMSIALPIGATVAHGMKLNLYDRAALTVPILEMNYPPSRGLNLATATIGPCGGYSPGGRIPYPISGGQLSTAQNRDANDFQWAYSTTDDPQLVSDFKPLMDNTTILYSGTSCWNAPDLTSLGLSVGDNITIKAEFHSGPTDTRYHECADLTLISVEAYTKPDYTCANIVTSTKTTANGTSTASTSSSATPTYGVCGTNRGNCSISSVASGAIGASVTLALAFLILILAWLTGYAAFGKKRIDRWKNQEMLMLSDRASDVGSVGTTTMKRLIGRR</sequence>
<organism evidence="10">
    <name type="scientific">Phaffia rhodozyma</name>
    <name type="common">Yeast</name>
    <name type="synonym">Xanthophyllomyces dendrorhous</name>
    <dbReference type="NCBI Taxonomy" id="264483"/>
    <lineage>
        <taxon>Eukaryota</taxon>
        <taxon>Fungi</taxon>
        <taxon>Dikarya</taxon>
        <taxon>Basidiomycota</taxon>
        <taxon>Agaricomycotina</taxon>
        <taxon>Tremellomycetes</taxon>
        <taxon>Cystofilobasidiales</taxon>
        <taxon>Mrakiaceae</taxon>
        <taxon>Phaffia</taxon>
    </lineage>
</organism>
<dbReference type="PANTHER" id="PTHR34992:SF5">
    <property type="entry name" value="ANCHORED PROTEIN, PUTATIVE (AFU_ORTHOLOGUE AFUA_6G02800)-RELATED"/>
    <property type="match status" value="1"/>
</dbReference>
<dbReference type="Pfam" id="PF20238">
    <property type="entry name" value="BIM1-like_dom"/>
    <property type="match status" value="1"/>
</dbReference>
<keyword evidence="3" id="KW-0336">GPI-anchor</keyword>
<keyword evidence="4" id="KW-0732">Signal</keyword>
<protein>
    <recommendedName>
        <fullName evidence="9">Copper acquisition factor BIM1-like domain-containing protein</fullName>
    </recommendedName>
</protein>
<evidence type="ECO:0000256" key="5">
    <source>
        <dbReference type="ARBA" id="ARBA00023136"/>
    </source>
</evidence>
<evidence type="ECO:0000256" key="2">
    <source>
        <dbReference type="ARBA" id="ARBA00022475"/>
    </source>
</evidence>
<keyword evidence="2" id="KW-1003">Cell membrane</keyword>
<comment type="subcellular location">
    <subcellularLocation>
        <location evidence="1">Cell membrane</location>
        <topology evidence="1">Lipid-anchor</topology>
        <topology evidence="1">GPI-anchor</topology>
    </subcellularLocation>
</comment>
<dbReference type="GO" id="GO:0005886">
    <property type="term" value="C:plasma membrane"/>
    <property type="evidence" value="ECO:0007669"/>
    <property type="project" value="UniProtKB-SubCell"/>
</dbReference>
<evidence type="ECO:0000256" key="4">
    <source>
        <dbReference type="ARBA" id="ARBA00022729"/>
    </source>
</evidence>
<dbReference type="PANTHER" id="PTHR34992">
    <property type="entry name" value="HYPHAL ANASTAMOSIS-7 PROTEIN"/>
    <property type="match status" value="1"/>
</dbReference>
<dbReference type="GO" id="GO:0098552">
    <property type="term" value="C:side of membrane"/>
    <property type="evidence" value="ECO:0007669"/>
    <property type="project" value="UniProtKB-KW"/>
</dbReference>
<evidence type="ECO:0000256" key="7">
    <source>
        <dbReference type="ARBA" id="ARBA00023288"/>
    </source>
</evidence>
<keyword evidence="8" id="KW-1133">Transmembrane helix</keyword>
<proteinExistence type="predicted"/>
<dbReference type="EMBL" id="LN483157">
    <property type="protein sequence ID" value="CED84282.1"/>
    <property type="molecule type" value="Genomic_DNA"/>
</dbReference>
<keyword evidence="8" id="KW-0812">Transmembrane</keyword>
<dbReference type="InterPro" id="IPR046936">
    <property type="entry name" value="BIM1-like"/>
</dbReference>
<evidence type="ECO:0000256" key="8">
    <source>
        <dbReference type="SAM" id="Phobius"/>
    </source>
</evidence>
<keyword evidence="5 8" id="KW-0472">Membrane</keyword>
<evidence type="ECO:0000256" key="3">
    <source>
        <dbReference type="ARBA" id="ARBA00022622"/>
    </source>
</evidence>
<accession>A0A0F7SPV2</accession>
<keyword evidence="7" id="KW-0449">Lipoprotein</keyword>
<dbReference type="InterPro" id="IPR046530">
    <property type="entry name" value="BIM1-like_dom"/>
</dbReference>
<evidence type="ECO:0000259" key="9">
    <source>
        <dbReference type="Pfam" id="PF20238"/>
    </source>
</evidence>
<dbReference type="AlphaFoldDB" id="A0A0F7SPV2"/>
<dbReference type="CDD" id="cd21176">
    <property type="entry name" value="LPMO_auxiliary-like"/>
    <property type="match status" value="1"/>
</dbReference>
<keyword evidence="6" id="KW-0325">Glycoprotein</keyword>
<reference evidence="10" key="1">
    <citation type="submission" date="2014-08" db="EMBL/GenBank/DDBJ databases">
        <authorList>
            <person name="Sharma Rahul"/>
            <person name="Thines Marco"/>
        </authorList>
    </citation>
    <scope>NUCLEOTIDE SEQUENCE</scope>
</reference>